<protein>
    <recommendedName>
        <fullName evidence="1">Exocyst complex component Sec8 N-terminal domain-containing protein</fullName>
    </recommendedName>
</protein>
<dbReference type="AlphaFoldDB" id="A0A9P6H107"/>
<dbReference type="GO" id="GO:0000145">
    <property type="term" value="C:exocyst"/>
    <property type="evidence" value="ECO:0007669"/>
    <property type="project" value="InterPro"/>
</dbReference>
<accession>A0A9P6H107</accession>
<dbReference type="InterPro" id="IPR007191">
    <property type="entry name" value="Sec8_exocyst_N"/>
</dbReference>
<dbReference type="Proteomes" id="UP000740883">
    <property type="component" value="Unassembled WGS sequence"/>
</dbReference>
<name>A0A9P6H107_9MICR</name>
<organism evidence="2 3">
    <name type="scientific">Nosema granulosis</name>
    <dbReference type="NCBI Taxonomy" id="83296"/>
    <lineage>
        <taxon>Eukaryota</taxon>
        <taxon>Fungi</taxon>
        <taxon>Fungi incertae sedis</taxon>
        <taxon>Microsporidia</taxon>
        <taxon>Nosematidae</taxon>
        <taxon>Nosema</taxon>
    </lineage>
</organism>
<dbReference type="GO" id="GO:0006904">
    <property type="term" value="P:vesicle docking involved in exocytosis"/>
    <property type="evidence" value="ECO:0007669"/>
    <property type="project" value="InterPro"/>
</dbReference>
<reference evidence="2 3" key="1">
    <citation type="journal article" date="2020" name="Genome Biol. Evol.">
        <title>Comparative genomics of strictly vertically transmitted, feminizing microsporidia endosymbionts of amphipod crustaceans.</title>
        <authorList>
            <person name="Cormier A."/>
            <person name="Chebbi M.A."/>
            <person name="Giraud I."/>
            <person name="Wattier R."/>
            <person name="Teixeira M."/>
            <person name="Gilbert C."/>
            <person name="Rigaud T."/>
            <person name="Cordaux R."/>
        </authorList>
    </citation>
    <scope>NUCLEOTIDE SEQUENCE [LARGE SCALE GENOMIC DNA]</scope>
    <source>
        <strain evidence="2 3">Ou3-Ou53</strain>
    </source>
</reference>
<evidence type="ECO:0000313" key="3">
    <source>
        <dbReference type="Proteomes" id="UP000740883"/>
    </source>
</evidence>
<feature type="domain" description="Exocyst complex component Sec8 N-terminal" evidence="1">
    <location>
        <begin position="7"/>
        <end position="88"/>
    </location>
</feature>
<sequence length="774" mass="92327">MEDAELVLKELRIDWETILTEDYNPLKQALEIKRSSIKHSNYRNIYHRVEKVMEKIIEETYKGFSDSVLSYMECYNLTANGLKDINEMIDIVKRLRNIKINTEDIYKNFKDTEYLKIKNSLCEDLVEIKNRHEDFKRLYKEGSILEACINIQEVRDKIKNKHLYHIKGIDTYDLEVEADVKEVCLNVFSKLDLFIYQDAIEYKEYFRIIVVLNRILKYDRYVYTNLEKNIFNCIEDIIFKVNKGDVGVWEDDRTEETVDYDVSKEEGVLINSTVQTPTKIYCFYKTKPMVDSKPEKNLKNILVKQIVSKIQTIKHNISYLRRLADSAFENLDEQSKNYYGEYSGFMIFCSTGEENIERIVQKVINRFIDVYTDNEKKDIDVGEFENINILDNINYGEEFDEKYPIYNRIMNNKSIDEEKEEDFTLIFRPSIDICIDLYEHIREENIKQRCMRYIEQKGEDVLRKMLLVFQERRWDRNNYSTNTIWFLEAFLKILRDVENIVRVFGVSSLDSSFRLISRKMEEKYLSYFKNSTISECFSKSIKISKVLVVTDRGQLNVVDLYSKTFQDTNLKDNFKINLKTMQGIEITDASEYADFAKVEEGATFKYFINFPEDVKATLKKFVVSSSINNKELIFSKTKYEHVLFSINTLLELSLIELAYKYTFSFKISIILEIIYYFDIYYREGIFNNSFYIKEINKIVQEVYSFIDISDIFEIIDYYVINNRKRLNVREERDLMDFCDGLKLLDESLSDISEKHCLKRSISYIEEELKNIKRK</sequence>
<evidence type="ECO:0000313" key="2">
    <source>
        <dbReference type="EMBL" id="KAF9764339.1"/>
    </source>
</evidence>
<dbReference type="EMBL" id="SBJO01000027">
    <property type="protein sequence ID" value="KAF9764339.1"/>
    <property type="molecule type" value="Genomic_DNA"/>
</dbReference>
<gene>
    <name evidence="2" type="ORF">NGRA_0651</name>
</gene>
<proteinExistence type="predicted"/>
<evidence type="ECO:0000259" key="1">
    <source>
        <dbReference type="Pfam" id="PF04048"/>
    </source>
</evidence>
<dbReference type="Pfam" id="PF04048">
    <property type="entry name" value="Sec8_N"/>
    <property type="match status" value="1"/>
</dbReference>
<dbReference type="OrthoDB" id="2193852at2759"/>
<keyword evidence="3" id="KW-1185">Reference proteome</keyword>
<comment type="caution">
    <text evidence="2">The sequence shown here is derived from an EMBL/GenBank/DDBJ whole genome shotgun (WGS) entry which is preliminary data.</text>
</comment>